<feature type="transmembrane region" description="Helical" evidence="5">
    <location>
        <begin position="52"/>
        <end position="79"/>
    </location>
</feature>
<comment type="subcellular location">
    <subcellularLocation>
        <location evidence="1">Membrane</location>
        <topology evidence="1">Multi-pass membrane protein</topology>
    </subcellularLocation>
</comment>
<evidence type="ECO:0000313" key="7">
    <source>
        <dbReference type="EMBL" id="PSR52436.1"/>
    </source>
</evidence>
<name>A0A2T2YAC2_9BACT</name>
<evidence type="ECO:0000259" key="6">
    <source>
        <dbReference type="Pfam" id="PF04893"/>
    </source>
</evidence>
<protein>
    <recommendedName>
        <fullName evidence="6">Yip1 domain-containing protein</fullName>
    </recommendedName>
</protein>
<feature type="transmembrane region" description="Helical" evidence="5">
    <location>
        <begin position="20"/>
        <end position="40"/>
    </location>
</feature>
<keyword evidence="2 5" id="KW-0812">Transmembrane</keyword>
<evidence type="ECO:0000256" key="5">
    <source>
        <dbReference type="SAM" id="Phobius"/>
    </source>
</evidence>
<feature type="transmembrane region" description="Helical" evidence="5">
    <location>
        <begin position="131"/>
        <end position="151"/>
    </location>
</feature>
<dbReference type="AlphaFoldDB" id="A0A2T2YAC2"/>
<accession>A0A2T2YAC2</accession>
<reference evidence="7 8" key="1">
    <citation type="submission" date="2018-03" db="EMBL/GenBank/DDBJ databases">
        <title>Adhaeribacter sp. HMF7605 Genome sequencing and assembly.</title>
        <authorList>
            <person name="Kang H."/>
            <person name="Kang J."/>
            <person name="Cha I."/>
            <person name="Kim H."/>
            <person name="Joh K."/>
        </authorList>
    </citation>
    <scope>NUCLEOTIDE SEQUENCE [LARGE SCALE GENOMIC DNA]</scope>
    <source>
        <strain evidence="7 8">HMF7605</strain>
    </source>
</reference>
<feature type="transmembrane region" description="Helical" evidence="5">
    <location>
        <begin position="99"/>
        <end position="119"/>
    </location>
</feature>
<sequence>MSQIVDNSNISIEEALQENVRWGKTIWFFTLQGVFAYFTLKQDYFLALKIDLPPLIISLIVIGFLYGCVSNFIMCYFVKLTGKFFNTEGSYKNILKAFSLAYLPHLYTVALIVLYLTIAHFFESSIIQENMIALIVIMPVLKIAIGILAIWTLVRLVKNLTVVQNITVGRAILNFLAASVLYVPIYYLLVMEW</sequence>
<feature type="domain" description="Yip1" evidence="6">
    <location>
        <begin position="27"/>
        <end position="185"/>
    </location>
</feature>
<proteinExistence type="predicted"/>
<evidence type="ECO:0000313" key="8">
    <source>
        <dbReference type="Proteomes" id="UP000240357"/>
    </source>
</evidence>
<dbReference type="GO" id="GO:0016020">
    <property type="term" value="C:membrane"/>
    <property type="evidence" value="ECO:0007669"/>
    <property type="project" value="UniProtKB-SubCell"/>
</dbReference>
<feature type="transmembrane region" description="Helical" evidence="5">
    <location>
        <begin position="171"/>
        <end position="190"/>
    </location>
</feature>
<evidence type="ECO:0000256" key="1">
    <source>
        <dbReference type="ARBA" id="ARBA00004141"/>
    </source>
</evidence>
<dbReference type="InterPro" id="IPR006977">
    <property type="entry name" value="Yip1_dom"/>
</dbReference>
<keyword evidence="4 5" id="KW-0472">Membrane</keyword>
<gene>
    <name evidence="7" type="ORF">AHMF7605_02295</name>
</gene>
<dbReference type="OrthoDB" id="173388at768503"/>
<dbReference type="EMBL" id="PYFT01000001">
    <property type="protein sequence ID" value="PSR52436.1"/>
    <property type="molecule type" value="Genomic_DNA"/>
</dbReference>
<evidence type="ECO:0000256" key="3">
    <source>
        <dbReference type="ARBA" id="ARBA00022989"/>
    </source>
</evidence>
<dbReference type="Pfam" id="PF04893">
    <property type="entry name" value="Yip1"/>
    <property type="match status" value="1"/>
</dbReference>
<keyword evidence="3 5" id="KW-1133">Transmembrane helix</keyword>
<comment type="caution">
    <text evidence="7">The sequence shown here is derived from an EMBL/GenBank/DDBJ whole genome shotgun (WGS) entry which is preliminary data.</text>
</comment>
<evidence type="ECO:0000256" key="2">
    <source>
        <dbReference type="ARBA" id="ARBA00022692"/>
    </source>
</evidence>
<keyword evidence="8" id="KW-1185">Reference proteome</keyword>
<dbReference type="RefSeq" id="WP_106926056.1">
    <property type="nucleotide sequence ID" value="NZ_PYFT01000001.1"/>
</dbReference>
<evidence type="ECO:0000256" key="4">
    <source>
        <dbReference type="ARBA" id="ARBA00023136"/>
    </source>
</evidence>
<dbReference type="Proteomes" id="UP000240357">
    <property type="component" value="Unassembled WGS sequence"/>
</dbReference>
<organism evidence="7 8">
    <name type="scientific">Adhaeribacter arboris</name>
    <dbReference type="NCBI Taxonomy" id="2072846"/>
    <lineage>
        <taxon>Bacteria</taxon>
        <taxon>Pseudomonadati</taxon>
        <taxon>Bacteroidota</taxon>
        <taxon>Cytophagia</taxon>
        <taxon>Cytophagales</taxon>
        <taxon>Hymenobacteraceae</taxon>
        <taxon>Adhaeribacter</taxon>
    </lineage>
</organism>